<protein>
    <recommendedName>
        <fullName evidence="7">Homeobox domain-containing protein</fullName>
    </recommendedName>
</protein>
<dbReference type="AlphaFoldDB" id="A0AB34HPZ9"/>
<evidence type="ECO:0000256" key="4">
    <source>
        <dbReference type="ARBA" id="ARBA00023242"/>
    </source>
</evidence>
<feature type="domain" description="Homeobox" evidence="7">
    <location>
        <begin position="105"/>
        <end position="152"/>
    </location>
</feature>
<dbReference type="Gene3D" id="1.10.10.60">
    <property type="entry name" value="Homeodomain-like"/>
    <property type="match status" value="2"/>
</dbReference>
<feature type="DNA-binding region" description="Homeobox" evidence="5">
    <location>
        <begin position="107"/>
        <end position="153"/>
    </location>
</feature>
<evidence type="ECO:0000259" key="7">
    <source>
        <dbReference type="PROSITE" id="PS50071"/>
    </source>
</evidence>
<evidence type="ECO:0000256" key="2">
    <source>
        <dbReference type="ARBA" id="ARBA00023125"/>
    </source>
</evidence>
<dbReference type="SUPFAM" id="SSF46689">
    <property type="entry name" value="Homeodomain-like"/>
    <property type="match status" value="2"/>
</dbReference>
<comment type="subcellular location">
    <subcellularLocation>
        <location evidence="1 5 6">Nucleus</location>
    </subcellularLocation>
</comment>
<evidence type="ECO:0000313" key="9">
    <source>
        <dbReference type="Proteomes" id="UP001159641"/>
    </source>
</evidence>
<reference evidence="8 9" key="1">
    <citation type="submission" date="2022-11" db="EMBL/GenBank/DDBJ databases">
        <title>Whole genome sequence of Eschrichtius robustus ER-17-0199.</title>
        <authorList>
            <person name="Bruniche-Olsen A."/>
            <person name="Black A.N."/>
            <person name="Fields C.J."/>
            <person name="Walden K."/>
            <person name="Dewoody J.A."/>
        </authorList>
    </citation>
    <scope>NUCLEOTIDE SEQUENCE [LARGE SCALE GENOMIC DNA]</scope>
    <source>
        <strain evidence="8">ER-17-0199</strain>
        <tissue evidence="8">Blubber</tissue>
    </source>
</reference>
<dbReference type="PANTHER" id="PTHR46123">
    <property type="entry name" value="MIX-TYPE HOMEOBOX GENE 1-RELATED"/>
    <property type="match status" value="1"/>
</dbReference>
<proteinExistence type="predicted"/>
<evidence type="ECO:0000256" key="6">
    <source>
        <dbReference type="RuleBase" id="RU000682"/>
    </source>
</evidence>
<keyword evidence="9" id="KW-1185">Reference proteome</keyword>
<dbReference type="CDD" id="cd00086">
    <property type="entry name" value="homeodomain"/>
    <property type="match status" value="2"/>
</dbReference>
<feature type="DNA-binding region" description="Homeobox" evidence="5">
    <location>
        <begin position="24"/>
        <end position="83"/>
    </location>
</feature>
<accession>A0AB34HPZ9</accession>
<dbReference type="InterPro" id="IPR001356">
    <property type="entry name" value="HD"/>
</dbReference>
<evidence type="ECO:0000256" key="3">
    <source>
        <dbReference type="ARBA" id="ARBA00023155"/>
    </source>
</evidence>
<organism evidence="8 9">
    <name type="scientific">Eschrichtius robustus</name>
    <name type="common">California gray whale</name>
    <name type="synonym">Eschrichtius gibbosus</name>
    <dbReference type="NCBI Taxonomy" id="9764"/>
    <lineage>
        <taxon>Eukaryota</taxon>
        <taxon>Metazoa</taxon>
        <taxon>Chordata</taxon>
        <taxon>Craniata</taxon>
        <taxon>Vertebrata</taxon>
        <taxon>Euteleostomi</taxon>
        <taxon>Mammalia</taxon>
        <taxon>Eutheria</taxon>
        <taxon>Laurasiatheria</taxon>
        <taxon>Artiodactyla</taxon>
        <taxon>Whippomorpha</taxon>
        <taxon>Cetacea</taxon>
        <taxon>Mysticeti</taxon>
        <taxon>Eschrichtiidae</taxon>
        <taxon>Eschrichtius</taxon>
    </lineage>
</organism>
<dbReference type="InterPro" id="IPR051306">
    <property type="entry name" value="Homeobox_regulator"/>
</dbReference>
<comment type="caution">
    <text evidence="8">The sequence shown here is derived from an EMBL/GenBank/DDBJ whole genome shotgun (WGS) entry which is preliminary data.</text>
</comment>
<dbReference type="GO" id="GO:0005634">
    <property type="term" value="C:nucleus"/>
    <property type="evidence" value="ECO:0007669"/>
    <property type="project" value="UniProtKB-SubCell"/>
</dbReference>
<dbReference type="PROSITE" id="PS50071">
    <property type="entry name" value="HOMEOBOX_2"/>
    <property type="match status" value="2"/>
</dbReference>
<keyword evidence="3 5" id="KW-0371">Homeobox</keyword>
<feature type="domain" description="Homeobox" evidence="7">
    <location>
        <begin position="22"/>
        <end position="82"/>
    </location>
</feature>
<dbReference type="GO" id="GO:0000977">
    <property type="term" value="F:RNA polymerase II transcription regulatory region sequence-specific DNA binding"/>
    <property type="evidence" value="ECO:0007669"/>
    <property type="project" value="TreeGrafter"/>
</dbReference>
<keyword evidence="2 5" id="KW-0238">DNA-binding</keyword>
<dbReference type="Pfam" id="PF00046">
    <property type="entry name" value="Homeodomain"/>
    <property type="match status" value="2"/>
</dbReference>
<dbReference type="GO" id="GO:0000981">
    <property type="term" value="F:DNA-binding transcription factor activity, RNA polymerase II-specific"/>
    <property type="evidence" value="ECO:0007669"/>
    <property type="project" value="TreeGrafter"/>
</dbReference>
<name>A0AB34HPZ9_ESCRO</name>
<sequence>MWDLPGPGLKPVSPALAEAVATKCRRSRTKFTEEQLKILIDAFNKKPYPGYAAKQRLALEVNTEESRIQIWFQNRRARHRFLKRPEKNLDLRQDRVYPEENIQGMRDRRCRTSYTSSQLQTLMNAFMENPYPGIDSREQLAEDIGIPESRVQASDKEFDIGRNIYNETSRNDFSNRD</sequence>
<dbReference type="SMART" id="SM00389">
    <property type="entry name" value="HOX"/>
    <property type="match status" value="2"/>
</dbReference>
<evidence type="ECO:0000256" key="1">
    <source>
        <dbReference type="ARBA" id="ARBA00004123"/>
    </source>
</evidence>
<dbReference type="Proteomes" id="UP001159641">
    <property type="component" value="Unassembled WGS sequence"/>
</dbReference>
<keyword evidence="4 5" id="KW-0539">Nucleus</keyword>
<evidence type="ECO:0000313" key="8">
    <source>
        <dbReference type="EMBL" id="KAJ8794942.1"/>
    </source>
</evidence>
<evidence type="ECO:0000256" key="5">
    <source>
        <dbReference type="PROSITE-ProRule" id="PRU00108"/>
    </source>
</evidence>
<gene>
    <name evidence="8" type="ORF">J1605_018736</name>
</gene>
<dbReference type="PANTHER" id="PTHR46123:SF4">
    <property type="entry name" value="MIX-TYPE HOMEOBOX GENE 1-RELATED"/>
    <property type="match status" value="1"/>
</dbReference>
<dbReference type="InterPro" id="IPR009057">
    <property type="entry name" value="Homeodomain-like_sf"/>
</dbReference>
<dbReference type="EMBL" id="JAIQCJ010000633">
    <property type="protein sequence ID" value="KAJ8794942.1"/>
    <property type="molecule type" value="Genomic_DNA"/>
</dbReference>